<dbReference type="RefSeq" id="XP_012187063.1">
    <property type="nucleotide sequence ID" value="XM_012331673.1"/>
</dbReference>
<proteinExistence type="predicted"/>
<evidence type="ECO:0000256" key="1">
    <source>
        <dbReference type="SAM" id="MobiDB-lite"/>
    </source>
</evidence>
<accession>R9NXX8</accession>
<reference evidence="3" key="1">
    <citation type="journal article" date="2013" name="Genome Announc.">
        <title>Draft genome sequence of the basidiomycetous yeast-like fungus Pseudozyma hubeiensis SY62, which produces an abundant amount of the biosurfactant mannosylerythritol lipids.</title>
        <authorList>
            <person name="Konishi M."/>
            <person name="Hatada Y."/>
            <person name="Horiuchi J."/>
        </authorList>
    </citation>
    <scope>NUCLEOTIDE SEQUENCE [LARGE SCALE GENOMIC DNA]</scope>
    <source>
        <strain evidence="3">SY62</strain>
    </source>
</reference>
<dbReference type="HOGENOM" id="CLU_2813491_0_0_1"/>
<organism evidence="2 3">
    <name type="scientific">Pseudozyma hubeiensis (strain SY62)</name>
    <name type="common">Yeast</name>
    <dbReference type="NCBI Taxonomy" id="1305764"/>
    <lineage>
        <taxon>Eukaryota</taxon>
        <taxon>Fungi</taxon>
        <taxon>Dikarya</taxon>
        <taxon>Basidiomycota</taxon>
        <taxon>Ustilaginomycotina</taxon>
        <taxon>Ustilaginomycetes</taxon>
        <taxon>Ustilaginales</taxon>
        <taxon>Ustilaginaceae</taxon>
        <taxon>Pseudozyma</taxon>
    </lineage>
</organism>
<gene>
    <name evidence="2" type="ORF">PHSY_001041</name>
</gene>
<sequence>MRKRETKRPNELEHPGGCRDVSRTSLAVHGKRTKTRPVQWSTIVQNRYEFAVDLLCEDAQRPGLEVT</sequence>
<keyword evidence="3" id="KW-1185">Reference proteome</keyword>
<dbReference type="AlphaFoldDB" id="R9NXX8"/>
<evidence type="ECO:0000313" key="3">
    <source>
        <dbReference type="Proteomes" id="UP000014071"/>
    </source>
</evidence>
<feature type="compositionally biased region" description="Basic and acidic residues" evidence="1">
    <location>
        <begin position="7"/>
        <end position="21"/>
    </location>
</feature>
<dbReference type="Proteomes" id="UP000014071">
    <property type="component" value="Unassembled WGS sequence"/>
</dbReference>
<name>R9NXX8_PSEHS</name>
<dbReference type="GeneID" id="24106342"/>
<evidence type="ECO:0000313" key="2">
    <source>
        <dbReference type="EMBL" id="GAC93476.1"/>
    </source>
</evidence>
<protein>
    <submittedName>
        <fullName evidence="2">Uncharacterized protein</fullName>
    </submittedName>
</protein>
<dbReference type="EMBL" id="DF238776">
    <property type="protein sequence ID" value="GAC93476.1"/>
    <property type="molecule type" value="Genomic_DNA"/>
</dbReference>
<feature type="region of interest" description="Disordered" evidence="1">
    <location>
        <begin position="1"/>
        <end position="21"/>
    </location>
</feature>